<reference evidence="2" key="1">
    <citation type="journal article" date="2019" name="Int. J. Syst. Evol. Microbiol.">
        <title>The Global Catalogue of Microorganisms (GCM) 10K type strain sequencing project: providing services to taxonomists for standard genome sequencing and annotation.</title>
        <authorList>
            <consortium name="The Broad Institute Genomics Platform"/>
            <consortium name="The Broad Institute Genome Sequencing Center for Infectious Disease"/>
            <person name="Wu L."/>
            <person name="Ma J."/>
        </authorList>
    </citation>
    <scope>NUCLEOTIDE SEQUENCE [LARGE SCALE GENOMIC DNA]</scope>
    <source>
        <strain evidence="2">IBRC-M 10813</strain>
    </source>
</reference>
<name>A0ABV8JJK9_9BACL</name>
<sequence length="81" mass="9564">MEPFHRRLAELYWKCRGKIGDLNKPDTRELRECLKAHFHWALELNRLEMLADTARRANDEGWEKEICGQIDKHLMSTLGGN</sequence>
<keyword evidence="2" id="KW-1185">Reference proteome</keyword>
<protein>
    <submittedName>
        <fullName evidence="1">Uncharacterized protein</fullName>
    </submittedName>
</protein>
<evidence type="ECO:0000313" key="2">
    <source>
        <dbReference type="Proteomes" id="UP001595843"/>
    </source>
</evidence>
<gene>
    <name evidence="1" type="ORF">ACFOUO_10245</name>
</gene>
<dbReference type="Pfam" id="PF24704">
    <property type="entry name" value="DUF7667"/>
    <property type="match status" value="1"/>
</dbReference>
<comment type="caution">
    <text evidence="1">The sequence shown here is derived from an EMBL/GenBank/DDBJ whole genome shotgun (WGS) entry which is preliminary data.</text>
</comment>
<dbReference type="InterPro" id="IPR056084">
    <property type="entry name" value="DUF7667"/>
</dbReference>
<dbReference type="EMBL" id="JBHSAP010000010">
    <property type="protein sequence ID" value="MFC4077183.1"/>
    <property type="molecule type" value="Genomic_DNA"/>
</dbReference>
<dbReference type="Proteomes" id="UP001595843">
    <property type="component" value="Unassembled WGS sequence"/>
</dbReference>
<organism evidence="1 2">
    <name type="scientific">Salinithrix halophila</name>
    <dbReference type="NCBI Taxonomy" id="1485204"/>
    <lineage>
        <taxon>Bacteria</taxon>
        <taxon>Bacillati</taxon>
        <taxon>Bacillota</taxon>
        <taxon>Bacilli</taxon>
        <taxon>Bacillales</taxon>
        <taxon>Thermoactinomycetaceae</taxon>
        <taxon>Salinithrix</taxon>
    </lineage>
</organism>
<dbReference type="RefSeq" id="WP_380704865.1">
    <property type="nucleotide sequence ID" value="NZ_JBHSAP010000010.1"/>
</dbReference>
<proteinExistence type="predicted"/>
<evidence type="ECO:0000313" key="1">
    <source>
        <dbReference type="EMBL" id="MFC4077183.1"/>
    </source>
</evidence>
<accession>A0ABV8JJK9</accession>